<dbReference type="Gene3D" id="2.30.39.10">
    <property type="entry name" value="Alpha-1-antitrypsin, domain 1"/>
    <property type="match status" value="1"/>
</dbReference>
<dbReference type="Gene3D" id="3.20.20.10">
    <property type="entry name" value="Alanine racemase"/>
    <property type="match status" value="1"/>
</dbReference>
<dbReference type="EMBL" id="PKPP01006741">
    <property type="protein sequence ID" value="PWA55486.1"/>
    <property type="molecule type" value="Genomic_DNA"/>
</dbReference>
<dbReference type="AlphaFoldDB" id="A0A2U1M2J3"/>
<comment type="similarity">
    <text evidence="1 2">Belongs to the serpin family.</text>
</comment>
<dbReference type="Gene3D" id="3.30.497.10">
    <property type="entry name" value="Antithrombin, subunit I, domain 2"/>
    <property type="match status" value="1"/>
</dbReference>
<organism evidence="4 5">
    <name type="scientific">Artemisia annua</name>
    <name type="common">Sweet wormwood</name>
    <dbReference type="NCBI Taxonomy" id="35608"/>
    <lineage>
        <taxon>Eukaryota</taxon>
        <taxon>Viridiplantae</taxon>
        <taxon>Streptophyta</taxon>
        <taxon>Embryophyta</taxon>
        <taxon>Tracheophyta</taxon>
        <taxon>Spermatophyta</taxon>
        <taxon>Magnoliopsida</taxon>
        <taxon>eudicotyledons</taxon>
        <taxon>Gunneridae</taxon>
        <taxon>Pentapetalae</taxon>
        <taxon>asterids</taxon>
        <taxon>campanulids</taxon>
        <taxon>Asterales</taxon>
        <taxon>Asteraceae</taxon>
        <taxon>Asteroideae</taxon>
        <taxon>Anthemideae</taxon>
        <taxon>Artemisiinae</taxon>
        <taxon>Artemisia</taxon>
    </lineage>
</organism>
<dbReference type="InterPro" id="IPR042185">
    <property type="entry name" value="Serpin_sf_2"/>
</dbReference>
<dbReference type="SUPFAM" id="SSF51419">
    <property type="entry name" value="PLP-binding barrel"/>
    <property type="match status" value="1"/>
</dbReference>
<evidence type="ECO:0000313" key="5">
    <source>
        <dbReference type="Proteomes" id="UP000245207"/>
    </source>
</evidence>
<dbReference type="InterPro" id="IPR042178">
    <property type="entry name" value="Serpin_sf_1"/>
</dbReference>
<dbReference type="STRING" id="35608.A0A2U1M2J3"/>
<feature type="domain" description="Serpin" evidence="3">
    <location>
        <begin position="39"/>
        <end position="418"/>
    </location>
</feature>
<dbReference type="InterPro" id="IPR036186">
    <property type="entry name" value="Serpin_sf"/>
</dbReference>
<evidence type="ECO:0000313" key="4">
    <source>
        <dbReference type="EMBL" id="PWA55486.1"/>
    </source>
</evidence>
<dbReference type="Pfam" id="PF00079">
    <property type="entry name" value="Serpin"/>
    <property type="match status" value="1"/>
</dbReference>
<dbReference type="SUPFAM" id="SSF56574">
    <property type="entry name" value="Serpins"/>
    <property type="match status" value="1"/>
</dbReference>
<reference evidence="4 5" key="1">
    <citation type="journal article" date="2018" name="Mol. Plant">
        <title>The genome of Artemisia annua provides insight into the evolution of Asteraceae family and artemisinin biosynthesis.</title>
        <authorList>
            <person name="Shen Q."/>
            <person name="Zhang L."/>
            <person name="Liao Z."/>
            <person name="Wang S."/>
            <person name="Yan T."/>
            <person name="Shi P."/>
            <person name="Liu M."/>
            <person name="Fu X."/>
            <person name="Pan Q."/>
            <person name="Wang Y."/>
            <person name="Lv Z."/>
            <person name="Lu X."/>
            <person name="Zhang F."/>
            <person name="Jiang W."/>
            <person name="Ma Y."/>
            <person name="Chen M."/>
            <person name="Hao X."/>
            <person name="Li L."/>
            <person name="Tang Y."/>
            <person name="Lv G."/>
            <person name="Zhou Y."/>
            <person name="Sun X."/>
            <person name="Brodelius P.E."/>
            <person name="Rose J.K.C."/>
            <person name="Tang K."/>
        </authorList>
    </citation>
    <scope>NUCLEOTIDE SEQUENCE [LARGE SCALE GENOMIC DNA]</scope>
    <source>
        <strain evidence="5">cv. Huhao1</strain>
        <tissue evidence="4">Leaf</tissue>
    </source>
</reference>
<dbReference type="Proteomes" id="UP000245207">
    <property type="component" value="Unassembled WGS sequence"/>
</dbReference>
<accession>A0A2U1M2J3</accession>
<comment type="caution">
    <text evidence="4">The sequence shown here is derived from an EMBL/GenBank/DDBJ whole genome shotgun (WGS) entry which is preliminary data.</text>
</comment>
<dbReference type="GO" id="GO:0004867">
    <property type="term" value="F:serine-type endopeptidase inhibitor activity"/>
    <property type="evidence" value="ECO:0007669"/>
    <property type="project" value="InterPro"/>
</dbReference>
<dbReference type="InterPro" id="IPR023796">
    <property type="entry name" value="Serpin_dom"/>
</dbReference>
<dbReference type="InterPro" id="IPR029066">
    <property type="entry name" value="PLP-binding_barrel"/>
</dbReference>
<sequence>MAEEPHGKKIDFSDFENFSDGDSDDSWDPYKKRIATKIILDDAHNGFKNGNFICSPFSLQIVLGMIAAGAKGQTLKQLLEFLGHETMDQLHSESPSMEVLGRMLSDLNSGGSLAVSLANGVWVDKKLDPINSCYQDVLKTVYNTNTKYVDLENMPDQAVRKINSWVNNETRGLIPTIVDNGLGQDVVIVFANALYFKGIWSTPFQKHLTKSEDFHLINGETVSVPFMTSYNEEFDYGSFEDFKILKIPYESHGQSNKFSMYILLPDRINGLLDLLEVFHSNHALFNGYFDLDFRKLDEVWIPKFKMPYNFEVQDVMKEMGLILPFQPMNKDLNGILGSGSPFRDMLNVSKIIQKSFIEVDETGTEAASVTYAYGPFYSASPPPPPPLPASFVADHPFMFMIREDTSQAVFFIGVVLNPMCIFNGNGKLLEDLVLAAQEGVFVNIDSEFDLDNIVSAARIAGKKFNVLLRINPDVDPQVCNR</sequence>
<dbReference type="CDD" id="cd02043">
    <property type="entry name" value="serpinP_plants"/>
    <property type="match status" value="1"/>
</dbReference>
<dbReference type="InterPro" id="IPR023795">
    <property type="entry name" value="Serpin_CS"/>
</dbReference>
<evidence type="ECO:0000259" key="3">
    <source>
        <dbReference type="SMART" id="SM00093"/>
    </source>
</evidence>
<name>A0A2U1M2J3_ARTAN</name>
<keyword evidence="5" id="KW-1185">Reference proteome</keyword>
<evidence type="ECO:0000256" key="1">
    <source>
        <dbReference type="ARBA" id="ARBA00009500"/>
    </source>
</evidence>
<gene>
    <name evidence="4" type="ORF">CTI12_AA428080</name>
</gene>
<proteinExistence type="inferred from homology"/>
<dbReference type="GO" id="GO:0005615">
    <property type="term" value="C:extracellular space"/>
    <property type="evidence" value="ECO:0007669"/>
    <property type="project" value="InterPro"/>
</dbReference>
<dbReference type="OrthoDB" id="1063785at2759"/>
<dbReference type="PANTHER" id="PTHR11461:SF315">
    <property type="entry name" value="SERPIN-Z3-LIKE"/>
    <property type="match status" value="1"/>
</dbReference>
<dbReference type="SMART" id="SM00093">
    <property type="entry name" value="SERPIN"/>
    <property type="match status" value="1"/>
</dbReference>
<dbReference type="InterPro" id="IPR000215">
    <property type="entry name" value="Serpin_fam"/>
</dbReference>
<dbReference type="PANTHER" id="PTHR11461">
    <property type="entry name" value="SERINE PROTEASE INHIBITOR, SERPIN"/>
    <property type="match status" value="1"/>
</dbReference>
<dbReference type="PROSITE" id="PS00284">
    <property type="entry name" value="SERPIN"/>
    <property type="match status" value="1"/>
</dbReference>
<protein>
    <submittedName>
        <fullName evidence="4">Serpin-ZX</fullName>
    </submittedName>
</protein>
<evidence type="ECO:0000256" key="2">
    <source>
        <dbReference type="RuleBase" id="RU000411"/>
    </source>
</evidence>